<reference evidence="1 2" key="1">
    <citation type="submission" date="2019-03" db="EMBL/GenBank/DDBJ databases">
        <title>Genomic Encyclopedia of Type Strains, Phase IV (KMG-IV): sequencing the most valuable type-strain genomes for metagenomic binning, comparative biology and taxonomic classification.</title>
        <authorList>
            <person name="Goeker M."/>
        </authorList>
    </citation>
    <scope>NUCLEOTIDE SEQUENCE [LARGE SCALE GENOMIC DNA]</scope>
    <source>
        <strain evidence="1 2">DSM 45707</strain>
    </source>
</reference>
<evidence type="ECO:0000313" key="1">
    <source>
        <dbReference type="EMBL" id="TCS96897.1"/>
    </source>
</evidence>
<organism evidence="1 2">
    <name type="scientific">Hazenella coriacea</name>
    <dbReference type="NCBI Taxonomy" id="1179467"/>
    <lineage>
        <taxon>Bacteria</taxon>
        <taxon>Bacillati</taxon>
        <taxon>Bacillota</taxon>
        <taxon>Bacilli</taxon>
        <taxon>Bacillales</taxon>
        <taxon>Thermoactinomycetaceae</taxon>
        <taxon>Hazenella</taxon>
    </lineage>
</organism>
<proteinExistence type="predicted"/>
<dbReference type="AlphaFoldDB" id="A0A4V2UVS1"/>
<name>A0A4V2UVS1_9BACL</name>
<dbReference type="Proteomes" id="UP000294937">
    <property type="component" value="Unassembled WGS sequence"/>
</dbReference>
<keyword evidence="2" id="KW-1185">Reference proteome</keyword>
<evidence type="ECO:0000313" key="2">
    <source>
        <dbReference type="Proteomes" id="UP000294937"/>
    </source>
</evidence>
<dbReference type="OrthoDB" id="1683552at2"/>
<accession>A0A4V2UVS1</accession>
<sequence>MKSGSFACPICNGFHHYHEQCPQCGNHLNDEGRLSDFYMQYSPYRPIDDLKMTDGYIDMTTHQCPHLIYCEQCNYMDVKLITEISL</sequence>
<dbReference type="EMBL" id="SMAG01000001">
    <property type="protein sequence ID" value="TCS96897.1"/>
    <property type="molecule type" value="Genomic_DNA"/>
</dbReference>
<comment type="caution">
    <text evidence="1">The sequence shown here is derived from an EMBL/GenBank/DDBJ whole genome shotgun (WGS) entry which is preliminary data.</text>
</comment>
<dbReference type="RefSeq" id="WP_131923274.1">
    <property type="nucleotide sequence ID" value="NZ_SMAG01000001.1"/>
</dbReference>
<protein>
    <submittedName>
        <fullName evidence="1">Uncharacterized protein</fullName>
    </submittedName>
</protein>
<gene>
    <name evidence="1" type="ORF">EDD58_101544</name>
</gene>